<evidence type="ECO:0000313" key="3">
    <source>
        <dbReference type="WBParaSite" id="ACRNAN_Path_1076.g4126.t1"/>
    </source>
</evidence>
<keyword evidence="2" id="KW-1185">Reference proteome</keyword>
<accession>A0A914BV61</accession>
<keyword evidence="1" id="KW-0732">Signal</keyword>
<protein>
    <submittedName>
        <fullName evidence="3">Uncharacterized protein</fullName>
    </submittedName>
</protein>
<evidence type="ECO:0000313" key="2">
    <source>
        <dbReference type="Proteomes" id="UP000887540"/>
    </source>
</evidence>
<sequence>MRLSYLFLFACFSIIHANLHKVDVFKDDKDDDEYIRSLVNDFLRDKQMKNSVITWIKDQIDPEHAKTYLKMSETDQECLLNGIKIMKSKMKLAISEFNIDHEILLDAAMEFVEKYCPKIYDKSHAIYSWYLHWIKEILDFMKDFNSELPASIQAHFTKLWEISEDENDDHEEQNILLTYDALYQILNFLEFDRVTLGKKHPFLAPFVTGRLYNSSFMMVKAVKHYLEHGEFENEEFIDFLDAMEIWQRPEKVMTESLDRIFTIALGQLYDSMNFDSIGEMFEKYEENCIYV</sequence>
<name>A0A914BV61_9BILA</name>
<feature type="chain" id="PRO_5038054623" evidence="1">
    <location>
        <begin position="18"/>
        <end position="291"/>
    </location>
</feature>
<dbReference type="AlphaFoldDB" id="A0A914BV61"/>
<organism evidence="2 3">
    <name type="scientific">Acrobeloides nanus</name>
    <dbReference type="NCBI Taxonomy" id="290746"/>
    <lineage>
        <taxon>Eukaryota</taxon>
        <taxon>Metazoa</taxon>
        <taxon>Ecdysozoa</taxon>
        <taxon>Nematoda</taxon>
        <taxon>Chromadorea</taxon>
        <taxon>Rhabditida</taxon>
        <taxon>Tylenchina</taxon>
        <taxon>Cephalobomorpha</taxon>
        <taxon>Cephaloboidea</taxon>
        <taxon>Cephalobidae</taxon>
        <taxon>Acrobeloides</taxon>
    </lineage>
</organism>
<proteinExistence type="predicted"/>
<evidence type="ECO:0000256" key="1">
    <source>
        <dbReference type="SAM" id="SignalP"/>
    </source>
</evidence>
<feature type="signal peptide" evidence="1">
    <location>
        <begin position="1"/>
        <end position="17"/>
    </location>
</feature>
<dbReference type="Proteomes" id="UP000887540">
    <property type="component" value="Unplaced"/>
</dbReference>
<reference evidence="3" key="1">
    <citation type="submission" date="2022-11" db="UniProtKB">
        <authorList>
            <consortium name="WormBaseParasite"/>
        </authorList>
    </citation>
    <scope>IDENTIFICATION</scope>
</reference>
<dbReference type="WBParaSite" id="ACRNAN_Path_1076.g4126.t1">
    <property type="protein sequence ID" value="ACRNAN_Path_1076.g4126.t1"/>
    <property type="gene ID" value="ACRNAN_Path_1076.g4126"/>
</dbReference>